<evidence type="ECO:0000313" key="1">
    <source>
        <dbReference type="EMBL" id="KOM29697.1"/>
    </source>
</evidence>
<reference evidence="2" key="1">
    <citation type="journal article" date="2015" name="Proc. Natl. Acad. Sci. U.S.A.">
        <title>Genome sequencing of adzuki bean (Vigna angularis) provides insight into high starch and low fat accumulation and domestication.</title>
        <authorList>
            <person name="Yang K."/>
            <person name="Tian Z."/>
            <person name="Chen C."/>
            <person name="Luo L."/>
            <person name="Zhao B."/>
            <person name="Wang Z."/>
            <person name="Yu L."/>
            <person name="Li Y."/>
            <person name="Sun Y."/>
            <person name="Li W."/>
            <person name="Chen Y."/>
            <person name="Li Y."/>
            <person name="Zhang Y."/>
            <person name="Ai D."/>
            <person name="Zhao J."/>
            <person name="Shang C."/>
            <person name="Ma Y."/>
            <person name="Wu B."/>
            <person name="Wang M."/>
            <person name="Gao L."/>
            <person name="Sun D."/>
            <person name="Zhang P."/>
            <person name="Guo F."/>
            <person name="Wang W."/>
            <person name="Li Y."/>
            <person name="Wang J."/>
            <person name="Varshney R.K."/>
            <person name="Wang J."/>
            <person name="Ling H.Q."/>
            <person name="Wan P."/>
        </authorList>
    </citation>
    <scope>NUCLEOTIDE SEQUENCE</scope>
    <source>
        <strain evidence="2">cv. Jingnong 6</strain>
    </source>
</reference>
<dbReference type="Gramene" id="KOM29697">
    <property type="protein sequence ID" value="KOM29697"/>
    <property type="gene ID" value="LR48_Vigan746s001000"/>
</dbReference>
<dbReference type="Proteomes" id="UP000053144">
    <property type="component" value="Unassembled WGS sequence"/>
</dbReference>
<accession>A0A0L9TGY8</accession>
<proteinExistence type="predicted"/>
<gene>
    <name evidence="1" type="ORF">LR48_Vigan746s001000</name>
</gene>
<dbReference type="AlphaFoldDB" id="A0A0L9TGY8"/>
<evidence type="ECO:0000313" key="2">
    <source>
        <dbReference type="Proteomes" id="UP000053144"/>
    </source>
</evidence>
<organism evidence="1 2">
    <name type="scientific">Phaseolus angularis</name>
    <name type="common">Azuki bean</name>
    <name type="synonym">Vigna angularis</name>
    <dbReference type="NCBI Taxonomy" id="3914"/>
    <lineage>
        <taxon>Eukaryota</taxon>
        <taxon>Viridiplantae</taxon>
        <taxon>Streptophyta</taxon>
        <taxon>Embryophyta</taxon>
        <taxon>Tracheophyta</taxon>
        <taxon>Spermatophyta</taxon>
        <taxon>Magnoliopsida</taxon>
        <taxon>eudicotyledons</taxon>
        <taxon>Gunneridae</taxon>
        <taxon>Pentapetalae</taxon>
        <taxon>rosids</taxon>
        <taxon>fabids</taxon>
        <taxon>Fabales</taxon>
        <taxon>Fabaceae</taxon>
        <taxon>Papilionoideae</taxon>
        <taxon>50 kb inversion clade</taxon>
        <taxon>NPAAA clade</taxon>
        <taxon>indigoferoid/millettioid clade</taxon>
        <taxon>Phaseoleae</taxon>
        <taxon>Vigna</taxon>
    </lineage>
</organism>
<dbReference type="EMBL" id="KQ258519">
    <property type="protein sequence ID" value="KOM29697.1"/>
    <property type="molecule type" value="Genomic_DNA"/>
</dbReference>
<protein>
    <submittedName>
        <fullName evidence="1">Uncharacterized protein</fullName>
    </submittedName>
</protein>
<name>A0A0L9TGY8_PHAAN</name>
<sequence length="114" mass="12951">MIVETPSSALFLVWMREQDLMMKMPTKSANLEEDCPSHDFGVDDESEGNEELVGELEDHPRFVIDIDDDEGKVNEQPPSDVVLSISPLRNYFGDPLMTMDVDKLYRVVIGKHIP</sequence>